<dbReference type="SUPFAM" id="SSF56925">
    <property type="entry name" value="OMPA-like"/>
    <property type="match status" value="1"/>
</dbReference>
<proteinExistence type="predicted"/>
<organism evidence="4 5">
    <name type="scientific">Alteriqipengyuania abyssalis</name>
    <dbReference type="NCBI Taxonomy" id="2860200"/>
    <lineage>
        <taxon>Bacteria</taxon>
        <taxon>Pseudomonadati</taxon>
        <taxon>Pseudomonadota</taxon>
        <taxon>Alphaproteobacteria</taxon>
        <taxon>Sphingomonadales</taxon>
        <taxon>Erythrobacteraceae</taxon>
        <taxon>Alteriqipengyuania</taxon>
    </lineage>
</organism>
<gene>
    <name evidence="4" type="ORF">KYN89_07300</name>
</gene>
<feature type="signal peptide" evidence="2">
    <location>
        <begin position="1"/>
        <end position="26"/>
    </location>
</feature>
<evidence type="ECO:0000313" key="4">
    <source>
        <dbReference type="EMBL" id="MBY8336851.1"/>
    </source>
</evidence>
<dbReference type="RefSeq" id="WP_222824466.1">
    <property type="nucleotide sequence ID" value="NZ_JAHWXP010000002.1"/>
</dbReference>
<dbReference type="Gene3D" id="2.40.160.20">
    <property type="match status" value="1"/>
</dbReference>
<evidence type="ECO:0000256" key="1">
    <source>
        <dbReference type="ARBA" id="ARBA00022729"/>
    </source>
</evidence>
<dbReference type="InterPro" id="IPR027385">
    <property type="entry name" value="Beta-barrel_OMP"/>
</dbReference>
<sequence>MNSTTAKIGTAMVGIAAALAATPALAQDGNSAPSGLYVQAIAGYEGVEVESSGNTVTADADSVVYGIAAGYDLSLGGVFVGVEGEYSASGSSTEFPDSFAGARDGLESDGQYYLGARAGVPITGAISAYGKVGYTALDTRSFTTAGSFADVEDNATGFRFGGGVQLDLPGPLEARMEYRRSRYGDVGGDVGDVTTNQVVAGVGLRF</sequence>
<evidence type="ECO:0000256" key="2">
    <source>
        <dbReference type="SAM" id="SignalP"/>
    </source>
</evidence>
<keyword evidence="5" id="KW-1185">Reference proteome</keyword>
<accession>A0ABS7PCY5</accession>
<evidence type="ECO:0000259" key="3">
    <source>
        <dbReference type="Pfam" id="PF13505"/>
    </source>
</evidence>
<dbReference type="Pfam" id="PF13505">
    <property type="entry name" value="OMP_b-brl"/>
    <property type="match status" value="1"/>
</dbReference>
<feature type="chain" id="PRO_5046740027" evidence="2">
    <location>
        <begin position="27"/>
        <end position="206"/>
    </location>
</feature>
<dbReference type="Proteomes" id="UP000759298">
    <property type="component" value="Unassembled WGS sequence"/>
</dbReference>
<reference evidence="4 5" key="1">
    <citation type="submission" date="2021-07" db="EMBL/GenBank/DDBJ databases">
        <title>Alteriqipengyuania abyssalis NZ-12B nov, sp.nov isolated from deep sea sponge in pacific ocean.</title>
        <authorList>
            <person name="Tareen S."/>
            <person name="Wink J."/>
        </authorList>
    </citation>
    <scope>NUCLEOTIDE SEQUENCE [LARGE SCALE GENOMIC DNA]</scope>
    <source>
        <strain evidence="4 5">NZ-12B</strain>
    </source>
</reference>
<name>A0ABS7PCY5_9SPHN</name>
<evidence type="ECO:0000313" key="5">
    <source>
        <dbReference type="Proteomes" id="UP000759298"/>
    </source>
</evidence>
<comment type="caution">
    <text evidence="4">The sequence shown here is derived from an EMBL/GenBank/DDBJ whole genome shotgun (WGS) entry which is preliminary data.</text>
</comment>
<dbReference type="InterPro" id="IPR011250">
    <property type="entry name" value="OMP/PagP_B-barrel"/>
</dbReference>
<protein>
    <submittedName>
        <fullName evidence="4">Porin family protein</fullName>
    </submittedName>
</protein>
<keyword evidence="1 2" id="KW-0732">Signal</keyword>
<dbReference type="EMBL" id="JAHWXP010000002">
    <property type="protein sequence ID" value="MBY8336851.1"/>
    <property type="molecule type" value="Genomic_DNA"/>
</dbReference>
<feature type="domain" description="Outer membrane protein beta-barrel" evidence="3">
    <location>
        <begin position="15"/>
        <end position="206"/>
    </location>
</feature>